<gene>
    <name evidence="4" type="ORF">SAMN04489747_2458</name>
</gene>
<protein>
    <submittedName>
        <fullName evidence="4">DNA-binding transcriptional regulator, AcrR family</fullName>
    </submittedName>
</protein>
<dbReference type="SUPFAM" id="SSF46689">
    <property type="entry name" value="Homeodomain-like"/>
    <property type="match status" value="1"/>
</dbReference>
<dbReference type="PRINTS" id="PR00455">
    <property type="entry name" value="HTHTETR"/>
</dbReference>
<dbReference type="STRING" id="675864.SAMN04489747_2458"/>
<accession>A0A1G7A220</accession>
<feature type="DNA-binding region" description="H-T-H motif" evidence="2">
    <location>
        <begin position="43"/>
        <end position="62"/>
    </location>
</feature>
<sequence length="204" mass="22128">MSEATNRSVGATLGRMRDAAATRERILAAATAEFAQHGMAGARVDRIATAASSNKAQLYAYFGGKDALFDTIFAAHVAANVDGVPLTVDDLPGYAVRLYDAYLHDPVLVRLVTWARLERTPAGDLFAHWADHDVAKLSEVTRAQQAGLVVDDVDPADLWSLLIALAGTWAQASITWTATPDEPEADHERRRRALAATVRRAFCR</sequence>
<evidence type="ECO:0000313" key="5">
    <source>
        <dbReference type="Proteomes" id="UP000198546"/>
    </source>
</evidence>
<name>A0A1G7A220_9ACTN</name>
<dbReference type="PROSITE" id="PS50977">
    <property type="entry name" value="HTH_TETR_2"/>
    <property type="match status" value="1"/>
</dbReference>
<organism evidence="4 5">
    <name type="scientific">Auraticoccus monumenti</name>
    <dbReference type="NCBI Taxonomy" id="675864"/>
    <lineage>
        <taxon>Bacteria</taxon>
        <taxon>Bacillati</taxon>
        <taxon>Actinomycetota</taxon>
        <taxon>Actinomycetes</taxon>
        <taxon>Propionibacteriales</taxon>
        <taxon>Propionibacteriaceae</taxon>
        <taxon>Auraticoccus</taxon>
    </lineage>
</organism>
<proteinExistence type="predicted"/>
<dbReference type="InterPro" id="IPR036271">
    <property type="entry name" value="Tet_transcr_reg_TetR-rel_C_sf"/>
</dbReference>
<dbReference type="SUPFAM" id="SSF48498">
    <property type="entry name" value="Tetracyclin repressor-like, C-terminal domain"/>
    <property type="match status" value="1"/>
</dbReference>
<keyword evidence="1 2" id="KW-0238">DNA-binding</keyword>
<evidence type="ECO:0000313" key="4">
    <source>
        <dbReference type="EMBL" id="SDE08105.1"/>
    </source>
</evidence>
<dbReference type="Gene3D" id="1.10.357.10">
    <property type="entry name" value="Tetracycline Repressor, domain 2"/>
    <property type="match status" value="1"/>
</dbReference>
<dbReference type="Pfam" id="PF00440">
    <property type="entry name" value="TetR_N"/>
    <property type="match status" value="1"/>
</dbReference>
<dbReference type="InterPro" id="IPR009057">
    <property type="entry name" value="Homeodomain-like_sf"/>
</dbReference>
<dbReference type="GO" id="GO:0006355">
    <property type="term" value="P:regulation of DNA-templated transcription"/>
    <property type="evidence" value="ECO:0007669"/>
    <property type="project" value="UniProtKB-ARBA"/>
</dbReference>
<dbReference type="AlphaFoldDB" id="A0A1G7A220"/>
<reference evidence="4 5" key="1">
    <citation type="submission" date="2016-10" db="EMBL/GenBank/DDBJ databases">
        <authorList>
            <person name="de Groot N.N."/>
        </authorList>
    </citation>
    <scope>NUCLEOTIDE SEQUENCE [LARGE SCALE GENOMIC DNA]</scope>
    <source>
        <strain evidence="4 5">MON 2.2</strain>
    </source>
</reference>
<dbReference type="PANTHER" id="PTHR30328">
    <property type="entry name" value="TRANSCRIPTIONAL REPRESSOR"/>
    <property type="match status" value="1"/>
</dbReference>
<evidence type="ECO:0000256" key="2">
    <source>
        <dbReference type="PROSITE-ProRule" id="PRU00335"/>
    </source>
</evidence>
<feature type="domain" description="HTH tetR-type" evidence="3">
    <location>
        <begin position="20"/>
        <end position="80"/>
    </location>
</feature>
<dbReference type="Pfam" id="PF17926">
    <property type="entry name" value="TetR_C_21"/>
    <property type="match status" value="1"/>
</dbReference>
<dbReference type="PANTHER" id="PTHR30328:SF54">
    <property type="entry name" value="HTH-TYPE TRANSCRIPTIONAL REPRESSOR SCO4008"/>
    <property type="match status" value="1"/>
</dbReference>
<evidence type="ECO:0000259" key="3">
    <source>
        <dbReference type="PROSITE" id="PS50977"/>
    </source>
</evidence>
<dbReference type="EMBL" id="LT629688">
    <property type="protein sequence ID" value="SDE08105.1"/>
    <property type="molecule type" value="Genomic_DNA"/>
</dbReference>
<dbReference type="GO" id="GO:0003677">
    <property type="term" value="F:DNA binding"/>
    <property type="evidence" value="ECO:0007669"/>
    <property type="project" value="UniProtKB-UniRule"/>
</dbReference>
<evidence type="ECO:0000256" key="1">
    <source>
        <dbReference type="ARBA" id="ARBA00023125"/>
    </source>
</evidence>
<keyword evidence="5" id="KW-1185">Reference proteome</keyword>
<dbReference type="Proteomes" id="UP000198546">
    <property type="component" value="Chromosome i"/>
</dbReference>
<dbReference type="InterPro" id="IPR050109">
    <property type="entry name" value="HTH-type_TetR-like_transc_reg"/>
</dbReference>
<dbReference type="InterPro" id="IPR041467">
    <property type="entry name" value="Sco4008_C"/>
</dbReference>
<dbReference type="InterPro" id="IPR001647">
    <property type="entry name" value="HTH_TetR"/>
</dbReference>